<evidence type="ECO:0000259" key="7">
    <source>
        <dbReference type="PROSITE" id="PS51012"/>
    </source>
</evidence>
<reference evidence="8 9" key="1">
    <citation type="submission" date="2019-03" db="EMBL/GenBank/DDBJ databases">
        <title>Genomic Encyclopedia of Archaeal and Bacterial Type Strains, Phase II (KMG-II): from individual species to whole genera.</title>
        <authorList>
            <person name="Goeker M."/>
        </authorList>
    </citation>
    <scope>NUCLEOTIDE SEQUENCE [LARGE SCALE GENOMIC DNA]</scope>
    <source>
        <strain evidence="8 9">DSM 45499</strain>
    </source>
</reference>
<evidence type="ECO:0000256" key="2">
    <source>
        <dbReference type="ARBA" id="ARBA00022692"/>
    </source>
</evidence>
<keyword evidence="6" id="KW-1003">Cell membrane</keyword>
<evidence type="ECO:0000313" key="9">
    <source>
        <dbReference type="Proteomes" id="UP000294927"/>
    </source>
</evidence>
<dbReference type="InterPro" id="IPR047817">
    <property type="entry name" value="ABC2_TM_bact-type"/>
</dbReference>
<sequence>MTITATRPLAATAKGRPMSAFTDSATMLRRSLRHAVRYPTLTVGVALVPVIMLLLFSYLFGDTIAAGIGGGFDYIDFIVPGILLMTLGSATQTTAVGICTDLADGIVARFRTMPIARTAVLTGHVVGAVILNMASIVLVIAVGLAMGFRPGAGVVEWVAALGLVLLTAFALTWVATALGMLARLPEGASNIVMPLSFFFPFLSTTFVPLDALPSGIRWFSEYQPFTPIIETLRGLLVGGPIGHNGWLAVGWCVVLAAGGYLWAKWQFRQDPRR</sequence>
<protein>
    <recommendedName>
        <fullName evidence="6">Transport permease protein</fullName>
    </recommendedName>
</protein>
<comment type="similarity">
    <text evidence="6">Belongs to the ABC-2 integral membrane protein family.</text>
</comment>
<feature type="transmembrane region" description="Helical" evidence="6">
    <location>
        <begin position="157"/>
        <end position="179"/>
    </location>
</feature>
<dbReference type="EMBL" id="SOCP01000004">
    <property type="protein sequence ID" value="TDV53544.1"/>
    <property type="molecule type" value="Genomic_DNA"/>
</dbReference>
<evidence type="ECO:0000313" key="8">
    <source>
        <dbReference type="EMBL" id="TDV53544.1"/>
    </source>
</evidence>
<dbReference type="PANTHER" id="PTHR43229">
    <property type="entry name" value="NODULATION PROTEIN J"/>
    <property type="match status" value="1"/>
</dbReference>
<keyword evidence="5" id="KW-0046">Antibiotic resistance</keyword>
<dbReference type="GO" id="GO:0140359">
    <property type="term" value="F:ABC-type transporter activity"/>
    <property type="evidence" value="ECO:0007669"/>
    <property type="project" value="InterPro"/>
</dbReference>
<evidence type="ECO:0000256" key="6">
    <source>
        <dbReference type="RuleBase" id="RU361157"/>
    </source>
</evidence>
<keyword evidence="4 6" id="KW-0472">Membrane</keyword>
<dbReference type="Pfam" id="PF01061">
    <property type="entry name" value="ABC2_membrane"/>
    <property type="match status" value="1"/>
</dbReference>
<dbReference type="RefSeq" id="WP_243866367.1">
    <property type="nucleotide sequence ID" value="NZ_SOCP01000004.1"/>
</dbReference>
<dbReference type="InterPro" id="IPR051784">
    <property type="entry name" value="Nod_factor_ABC_transporter"/>
</dbReference>
<proteinExistence type="inferred from homology"/>
<dbReference type="PANTHER" id="PTHR43229:SF2">
    <property type="entry name" value="NODULATION PROTEIN J"/>
    <property type="match status" value="1"/>
</dbReference>
<dbReference type="InterPro" id="IPR000412">
    <property type="entry name" value="ABC_2_transport"/>
</dbReference>
<evidence type="ECO:0000256" key="3">
    <source>
        <dbReference type="ARBA" id="ARBA00022989"/>
    </source>
</evidence>
<evidence type="ECO:0000256" key="1">
    <source>
        <dbReference type="ARBA" id="ARBA00004141"/>
    </source>
</evidence>
<dbReference type="Proteomes" id="UP000294927">
    <property type="component" value="Unassembled WGS sequence"/>
</dbReference>
<dbReference type="PROSITE" id="PS51012">
    <property type="entry name" value="ABC_TM2"/>
    <property type="match status" value="1"/>
</dbReference>
<evidence type="ECO:0000256" key="4">
    <source>
        <dbReference type="ARBA" id="ARBA00023136"/>
    </source>
</evidence>
<keyword evidence="3 6" id="KW-1133">Transmembrane helix</keyword>
<gene>
    <name evidence="8" type="ORF">CLV71_10412</name>
</gene>
<feature type="transmembrane region" description="Helical" evidence="6">
    <location>
        <begin position="191"/>
        <end position="209"/>
    </location>
</feature>
<keyword evidence="9" id="KW-1185">Reference proteome</keyword>
<comment type="subcellular location">
    <subcellularLocation>
        <location evidence="6">Cell membrane</location>
        <topology evidence="6">Multi-pass membrane protein</topology>
    </subcellularLocation>
    <subcellularLocation>
        <location evidence="1">Membrane</location>
        <topology evidence="1">Multi-pass membrane protein</topology>
    </subcellularLocation>
</comment>
<feature type="transmembrane region" description="Helical" evidence="6">
    <location>
        <begin position="120"/>
        <end position="145"/>
    </location>
</feature>
<feature type="transmembrane region" description="Helical" evidence="6">
    <location>
        <begin position="245"/>
        <end position="263"/>
    </location>
</feature>
<name>A0A4R7VUM2_9PSEU</name>
<feature type="transmembrane region" description="Helical" evidence="6">
    <location>
        <begin position="38"/>
        <end position="58"/>
    </location>
</feature>
<dbReference type="InterPro" id="IPR013525">
    <property type="entry name" value="ABC2_TM"/>
</dbReference>
<organism evidence="8 9">
    <name type="scientific">Actinophytocola oryzae</name>
    <dbReference type="NCBI Taxonomy" id="502181"/>
    <lineage>
        <taxon>Bacteria</taxon>
        <taxon>Bacillati</taxon>
        <taxon>Actinomycetota</taxon>
        <taxon>Actinomycetes</taxon>
        <taxon>Pseudonocardiales</taxon>
        <taxon>Pseudonocardiaceae</taxon>
    </lineage>
</organism>
<evidence type="ECO:0000256" key="5">
    <source>
        <dbReference type="ARBA" id="ARBA00023251"/>
    </source>
</evidence>
<accession>A0A4R7VUM2</accession>
<dbReference type="AlphaFoldDB" id="A0A4R7VUM2"/>
<feature type="transmembrane region" description="Helical" evidence="6">
    <location>
        <begin position="78"/>
        <end position="99"/>
    </location>
</feature>
<keyword evidence="6" id="KW-0813">Transport</keyword>
<keyword evidence="2 6" id="KW-0812">Transmembrane</keyword>
<feature type="domain" description="ABC transmembrane type-2" evidence="7">
    <location>
        <begin position="40"/>
        <end position="270"/>
    </location>
</feature>
<comment type="caution">
    <text evidence="8">The sequence shown here is derived from an EMBL/GenBank/DDBJ whole genome shotgun (WGS) entry which is preliminary data.</text>
</comment>
<dbReference type="GO" id="GO:0043190">
    <property type="term" value="C:ATP-binding cassette (ABC) transporter complex"/>
    <property type="evidence" value="ECO:0007669"/>
    <property type="project" value="InterPro"/>
</dbReference>
<dbReference type="PIRSF" id="PIRSF006648">
    <property type="entry name" value="DrrB"/>
    <property type="match status" value="1"/>
</dbReference>
<dbReference type="GO" id="GO:0046677">
    <property type="term" value="P:response to antibiotic"/>
    <property type="evidence" value="ECO:0007669"/>
    <property type="project" value="UniProtKB-KW"/>
</dbReference>